<dbReference type="InterPro" id="IPR015795">
    <property type="entry name" value="Pyrv_Knase_C"/>
</dbReference>
<keyword evidence="8 14" id="KW-0418">Kinase</keyword>
<dbReference type="KEGG" id="llp:GH975_02000"/>
<dbReference type="UniPathway" id="UPA00109">
    <property type="reaction ID" value="UER00188"/>
</dbReference>
<evidence type="ECO:0000256" key="4">
    <source>
        <dbReference type="ARBA" id="ARBA00012142"/>
    </source>
</evidence>
<name>A0A5Q2QAX0_9GAMM</name>
<dbReference type="RefSeq" id="WP_153712906.1">
    <property type="nucleotide sequence ID" value="NZ_CP045871.1"/>
</dbReference>
<evidence type="ECO:0000256" key="5">
    <source>
        <dbReference type="ARBA" id="ARBA00022679"/>
    </source>
</evidence>
<comment type="pathway">
    <text evidence="2 14">Carbohydrate degradation; glycolysis; pyruvate from D-glyceraldehyde 3-phosphate: step 5/5.</text>
</comment>
<dbReference type="Pfam" id="PF00224">
    <property type="entry name" value="PK"/>
    <property type="match status" value="1"/>
</dbReference>
<evidence type="ECO:0000256" key="7">
    <source>
        <dbReference type="ARBA" id="ARBA00022741"/>
    </source>
</evidence>
<keyword evidence="18" id="KW-1185">Reference proteome</keyword>
<keyword evidence="6" id="KW-0479">Metal-binding</keyword>
<evidence type="ECO:0000256" key="14">
    <source>
        <dbReference type="RuleBase" id="RU000504"/>
    </source>
</evidence>
<organism evidence="17 18">
    <name type="scientific">Litorivicinus lipolyticus</name>
    <dbReference type="NCBI Taxonomy" id="418701"/>
    <lineage>
        <taxon>Bacteria</taxon>
        <taxon>Pseudomonadati</taxon>
        <taxon>Pseudomonadota</taxon>
        <taxon>Gammaproteobacteria</taxon>
        <taxon>Oceanospirillales</taxon>
        <taxon>Litorivicinaceae</taxon>
        <taxon>Litorivicinus</taxon>
    </lineage>
</organism>
<dbReference type="SUPFAM" id="SSF52935">
    <property type="entry name" value="PK C-terminal domain-like"/>
    <property type="match status" value="1"/>
</dbReference>
<dbReference type="InterPro" id="IPR001697">
    <property type="entry name" value="Pyr_Knase"/>
</dbReference>
<keyword evidence="10 14" id="KW-0460">Magnesium</keyword>
<dbReference type="GO" id="GO:0000287">
    <property type="term" value="F:magnesium ion binding"/>
    <property type="evidence" value="ECO:0007669"/>
    <property type="project" value="UniProtKB-UniRule"/>
</dbReference>
<dbReference type="NCBIfam" id="NF004978">
    <property type="entry name" value="PRK06354.1"/>
    <property type="match status" value="1"/>
</dbReference>
<dbReference type="SUPFAM" id="SSF50800">
    <property type="entry name" value="PK beta-barrel domain-like"/>
    <property type="match status" value="1"/>
</dbReference>
<dbReference type="Pfam" id="PF02887">
    <property type="entry name" value="PK_C"/>
    <property type="match status" value="1"/>
</dbReference>
<dbReference type="Gene3D" id="3.40.1380.20">
    <property type="entry name" value="Pyruvate kinase, C-terminal domain"/>
    <property type="match status" value="1"/>
</dbReference>
<dbReference type="Gene3D" id="2.40.33.10">
    <property type="entry name" value="PK beta-barrel domain-like"/>
    <property type="match status" value="1"/>
</dbReference>
<feature type="domain" description="Pyruvate kinase C-terminal" evidence="16">
    <location>
        <begin position="361"/>
        <end position="476"/>
    </location>
</feature>
<accession>A0A5Q2QAX0</accession>
<dbReference type="NCBIfam" id="TIGR01064">
    <property type="entry name" value="pyruv_kin"/>
    <property type="match status" value="1"/>
</dbReference>
<dbReference type="NCBIfam" id="NF004491">
    <property type="entry name" value="PRK05826.1"/>
    <property type="match status" value="1"/>
</dbReference>
<dbReference type="Proteomes" id="UP000388235">
    <property type="component" value="Chromosome"/>
</dbReference>
<keyword evidence="5 14" id="KW-0808">Transferase</keyword>
<dbReference type="AlphaFoldDB" id="A0A5Q2QAX0"/>
<evidence type="ECO:0000256" key="11">
    <source>
        <dbReference type="ARBA" id="ARBA00023152"/>
    </source>
</evidence>
<dbReference type="InterPro" id="IPR040442">
    <property type="entry name" value="Pyrv_kinase-like_dom_sf"/>
</dbReference>
<protein>
    <recommendedName>
        <fullName evidence="4 13">Pyruvate kinase</fullName>
        <ecNumber evidence="4 13">2.7.1.40</ecNumber>
    </recommendedName>
</protein>
<evidence type="ECO:0000256" key="13">
    <source>
        <dbReference type="NCBIfam" id="TIGR01064"/>
    </source>
</evidence>
<comment type="similarity">
    <text evidence="3 14">Belongs to the pyruvate kinase family.</text>
</comment>
<dbReference type="InterPro" id="IPR036918">
    <property type="entry name" value="Pyrv_Knase_C_sf"/>
</dbReference>
<keyword evidence="11 14" id="KW-0324">Glycolysis</keyword>
<evidence type="ECO:0000256" key="6">
    <source>
        <dbReference type="ARBA" id="ARBA00022723"/>
    </source>
</evidence>
<evidence type="ECO:0000256" key="9">
    <source>
        <dbReference type="ARBA" id="ARBA00022840"/>
    </source>
</evidence>
<proteinExistence type="inferred from homology"/>
<evidence type="ECO:0000256" key="8">
    <source>
        <dbReference type="ARBA" id="ARBA00022777"/>
    </source>
</evidence>
<dbReference type="PRINTS" id="PR01050">
    <property type="entry name" value="PYRUVTKNASE"/>
</dbReference>
<dbReference type="EC" id="2.7.1.40" evidence="4 13"/>
<dbReference type="OrthoDB" id="9812123at2"/>
<evidence type="ECO:0000256" key="1">
    <source>
        <dbReference type="ARBA" id="ARBA00001958"/>
    </source>
</evidence>
<evidence type="ECO:0000313" key="18">
    <source>
        <dbReference type="Proteomes" id="UP000388235"/>
    </source>
</evidence>
<dbReference type="Gene3D" id="3.20.20.60">
    <property type="entry name" value="Phosphoenolpyruvate-binding domains"/>
    <property type="match status" value="1"/>
</dbReference>
<evidence type="ECO:0000256" key="12">
    <source>
        <dbReference type="ARBA" id="ARBA00023317"/>
    </source>
</evidence>
<dbReference type="InterPro" id="IPR015793">
    <property type="entry name" value="Pyrv_Knase_brl"/>
</dbReference>
<gene>
    <name evidence="17" type="primary">pyk</name>
    <name evidence="17" type="ORF">GH975_02000</name>
</gene>
<keyword evidence="9" id="KW-0067">ATP-binding</keyword>
<dbReference type="GO" id="GO:0005524">
    <property type="term" value="F:ATP binding"/>
    <property type="evidence" value="ECO:0007669"/>
    <property type="project" value="UniProtKB-KW"/>
</dbReference>
<comment type="catalytic activity">
    <reaction evidence="14">
        <text>pyruvate + ATP = phosphoenolpyruvate + ADP + H(+)</text>
        <dbReference type="Rhea" id="RHEA:18157"/>
        <dbReference type="ChEBI" id="CHEBI:15361"/>
        <dbReference type="ChEBI" id="CHEBI:15378"/>
        <dbReference type="ChEBI" id="CHEBI:30616"/>
        <dbReference type="ChEBI" id="CHEBI:58702"/>
        <dbReference type="ChEBI" id="CHEBI:456216"/>
        <dbReference type="EC" id="2.7.1.40"/>
    </reaction>
</comment>
<dbReference type="GO" id="GO:0004743">
    <property type="term" value="F:pyruvate kinase activity"/>
    <property type="evidence" value="ECO:0007669"/>
    <property type="project" value="UniProtKB-UniRule"/>
</dbReference>
<evidence type="ECO:0000259" key="16">
    <source>
        <dbReference type="Pfam" id="PF02887"/>
    </source>
</evidence>
<evidence type="ECO:0000256" key="2">
    <source>
        <dbReference type="ARBA" id="ARBA00004997"/>
    </source>
</evidence>
<dbReference type="InterPro" id="IPR015806">
    <property type="entry name" value="Pyrv_Knase_insert_dom_sf"/>
</dbReference>
<sequence>MSLRRTKIVATLGPSTDSPEMIDRIIKAGVNCVRLNFSHGEPEDHRQRAEWVRKAASDNQVQVAILADLQGPKIRIARFADGHIELAPGDTFVLDASLERDAGTQTEVGIDYKALPSDCTAGDLLLLDDGRITLRVQSISGERITTVVERAGTLSNNKGINRQGGGLSAPALTQKDLSDLRSAVEIGIDYIAVSFPRSAADMREARREMKAVGGTAGLIAKIERAEAVADEATLDAIIRESDGVMVARGDLGVEIGDAHLVGVQKRIIARARALDRIVITATQMMESMISSSLPTRAEVFDVANAVLDGTDAVMLSGETAAGSYPVETVEAMARTAEGAEVEREARISEERLQQAFTSHDEAIALSAMYAANRLKGVAAILCLTESGSTPRWMSRIGSHLPIIAMTREPSALGRMALYRGVFPVALDYQSTPSLRVDEQAIQAAATLGYLKADDLVIFTKGDRLGLHGGTNTMKILRVGDFL</sequence>
<evidence type="ECO:0000259" key="15">
    <source>
        <dbReference type="Pfam" id="PF00224"/>
    </source>
</evidence>
<dbReference type="GO" id="GO:0030955">
    <property type="term" value="F:potassium ion binding"/>
    <property type="evidence" value="ECO:0007669"/>
    <property type="project" value="UniProtKB-UniRule"/>
</dbReference>
<dbReference type="FunFam" id="2.40.33.10:FF:000001">
    <property type="entry name" value="Pyruvate kinase"/>
    <property type="match status" value="1"/>
</dbReference>
<dbReference type="PANTHER" id="PTHR11817">
    <property type="entry name" value="PYRUVATE KINASE"/>
    <property type="match status" value="1"/>
</dbReference>
<feature type="domain" description="Pyruvate kinase barrel" evidence="15">
    <location>
        <begin position="4"/>
        <end position="329"/>
    </location>
</feature>
<keyword evidence="7" id="KW-0547">Nucleotide-binding</keyword>
<keyword evidence="12 17" id="KW-0670">Pyruvate</keyword>
<reference evidence="17 18" key="1">
    <citation type="submission" date="2019-11" db="EMBL/GenBank/DDBJ databases">
        <authorList>
            <person name="Khan S.A."/>
            <person name="Jeon C.O."/>
            <person name="Chun B.H."/>
        </authorList>
    </citation>
    <scope>NUCLEOTIDE SEQUENCE [LARGE SCALE GENOMIC DNA]</scope>
    <source>
        <strain evidence="17 18">IMCC 1097</strain>
    </source>
</reference>
<dbReference type="EMBL" id="CP045871">
    <property type="protein sequence ID" value="QGG79402.1"/>
    <property type="molecule type" value="Genomic_DNA"/>
</dbReference>
<dbReference type="PROSITE" id="PS00110">
    <property type="entry name" value="PYRUVATE_KINASE"/>
    <property type="match status" value="1"/>
</dbReference>
<evidence type="ECO:0000256" key="3">
    <source>
        <dbReference type="ARBA" id="ARBA00008663"/>
    </source>
</evidence>
<dbReference type="GO" id="GO:0016301">
    <property type="term" value="F:kinase activity"/>
    <property type="evidence" value="ECO:0007669"/>
    <property type="project" value="UniProtKB-KW"/>
</dbReference>
<dbReference type="InterPro" id="IPR015813">
    <property type="entry name" value="Pyrv/PenolPyrv_kinase-like_dom"/>
</dbReference>
<dbReference type="InterPro" id="IPR011037">
    <property type="entry name" value="Pyrv_Knase-like_insert_dom_sf"/>
</dbReference>
<evidence type="ECO:0000256" key="10">
    <source>
        <dbReference type="ARBA" id="ARBA00022842"/>
    </source>
</evidence>
<evidence type="ECO:0000313" key="17">
    <source>
        <dbReference type="EMBL" id="QGG79402.1"/>
    </source>
</evidence>
<comment type="cofactor">
    <cofactor evidence="1">
        <name>K(+)</name>
        <dbReference type="ChEBI" id="CHEBI:29103"/>
    </cofactor>
</comment>
<dbReference type="SUPFAM" id="SSF51621">
    <property type="entry name" value="Phosphoenolpyruvate/pyruvate domain"/>
    <property type="match status" value="1"/>
</dbReference>
<dbReference type="InterPro" id="IPR018209">
    <property type="entry name" value="Pyrv_Knase_AS"/>
</dbReference>